<keyword evidence="1" id="KW-1133">Transmembrane helix</keyword>
<proteinExistence type="predicted"/>
<dbReference type="Proteomes" id="UP000637774">
    <property type="component" value="Unassembled WGS sequence"/>
</dbReference>
<evidence type="ECO:0000313" key="2">
    <source>
        <dbReference type="EMBL" id="GGH91798.1"/>
    </source>
</evidence>
<feature type="transmembrane region" description="Helical" evidence="1">
    <location>
        <begin position="23"/>
        <end position="39"/>
    </location>
</feature>
<gene>
    <name evidence="2" type="ORF">GCM10011495_40690</name>
</gene>
<evidence type="ECO:0000313" key="3">
    <source>
        <dbReference type="Proteomes" id="UP000637774"/>
    </source>
</evidence>
<dbReference type="EMBL" id="BMGY01000092">
    <property type="protein sequence ID" value="GGH91798.1"/>
    <property type="molecule type" value="Genomic_DNA"/>
</dbReference>
<reference evidence="3" key="1">
    <citation type="journal article" date="2019" name="Int. J. Syst. Evol. Microbiol.">
        <title>The Global Catalogue of Microorganisms (GCM) 10K type strain sequencing project: providing services to taxonomists for standard genome sequencing and annotation.</title>
        <authorList>
            <consortium name="The Broad Institute Genomics Platform"/>
            <consortium name="The Broad Institute Genome Sequencing Center for Infectious Disease"/>
            <person name="Wu L."/>
            <person name="Ma J."/>
        </authorList>
    </citation>
    <scope>NUCLEOTIDE SEQUENCE [LARGE SCALE GENOMIC DNA]</scope>
    <source>
        <strain evidence="3">CGMCC 1.14966</strain>
    </source>
</reference>
<organism evidence="2 3">
    <name type="scientific">Hymenobacter frigidus</name>
    <dbReference type="NCBI Taxonomy" id="1524095"/>
    <lineage>
        <taxon>Bacteria</taxon>
        <taxon>Pseudomonadati</taxon>
        <taxon>Bacteroidota</taxon>
        <taxon>Cytophagia</taxon>
        <taxon>Cytophagales</taxon>
        <taxon>Hymenobacteraceae</taxon>
        <taxon>Hymenobacter</taxon>
    </lineage>
</organism>
<keyword evidence="1" id="KW-0812">Transmembrane</keyword>
<keyword evidence="1" id="KW-0472">Membrane</keyword>
<accession>A0ABQ2ALE9</accession>
<name>A0ABQ2ALE9_9BACT</name>
<evidence type="ECO:0008006" key="4">
    <source>
        <dbReference type="Google" id="ProtNLM"/>
    </source>
</evidence>
<sequence>MVEHANAWLDGFKTLLVRYETSVGNWLAWHWLAFVVIFLRKINRKPTF</sequence>
<protein>
    <recommendedName>
        <fullName evidence="4">Transposase DDE domain-containing protein</fullName>
    </recommendedName>
</protein>
<evidence type="ECO:0000256" key="1">
    <source>
        <dbReference type="SAM" id="Phobius"/>
    </source>
</evidence>
<comment type="caution">
    <text evidence="2">The sequence shown here is derived from an EMBL/GenBank/DDBJ whole genome shotgun (WGS) entry which is preliminary data.</text>
</comment>
<keyword evidence="3" id="KW-1185">Reference proteome</keyword>